<dbReference type="EMBL" id="OU963871">
    <property type="protein sequence ID" value="CAH0382958.1"/>
    <property type="molecule type" value="Genomic_DNA"/>
</dbReference>
<evidence type="ECO:0000313" key="10">
    <source>
        <dbReference type="Proteomes" id="UP001152759"/>
    </source>
</evidence>
<dbReference type="Pfam" id="PF00227">
    <property type="entry name" value="Proteasome"/>
    <property type="match status" value="1"/>
</dbReference>
<dbReference type="CDD" id="cd03758">
    <property type="entry name" value="proteasome_beta_type_2"/>
    <property type="match status" value="1"/>
</dbReference>
<dbReference type="Proteomes" id="UP001152759">
    <property type="component" value="Chromosome 10"/>
</dbReference>
<dbReference type="AlphaFoldDB" id="A0A9N9ZZG3"/>
<evidence type="ECO:0000256" key="2">
    <source>
        <dbReference type="ARBA" id="ARBA00022490"/>
    </source>
</evidence>
<comment type="subunit">
    <text evidence="6">The 26S proteasome consists of a 20S proteasome core and two 19S regulatory subunits. The 20S proteasome core is composed of 28 subunits that are arranged in four stacked rings, resulting in a barrel-shaped structure. The two end rings are each formed by seven alpha subunits, and the two central rings are each formed by seven beta subunits. The catalytic chamber with the active sites is on the inside of the barrel.</text>
</comment>
<evidence type="ECO:0000256" key="8">
    <source>
        <dbReference type="RuleBase" id="RU004203"/>
    </source>
</evidence>
<keyword evidence="3 8" id="KW-0647">Proteasome</keyword>
<evidence type="ECO:0000256" key="5">
    <source>
        <dbReference type="ARBA" id="ARBA00024953"/>
    </source>
</evidence>
<dbReference type="SUPFAM" id="SSF56235">
    <property type="entry name" value="N-terminal nucleophile aminohydrolases (Ntn hydrolases)"/>
    <property type="match status" value="1"/>
</dbReference>
<keyword evidence="2 8" id="KW-0963">Cytoplasm</keyword>
<reference evidence="9" key="1">
    <citation type="submission" date="2021-12" db="EMBL/GenBank/DDBJ databases">
        <authorList>
            <person name="King R."/>
        </authorList>
    </citation>
    <scope>NUCLEOTIDE SEQUENCE</scope>
</reference>
<dbReference type="Gene3D" id="3.60.20.10">
    <property type="entry name" value="Glutamine Phosphoribosylpyrophosphate, subunit 1, domain 1"/>
    <property type="match status" value="1"/>
</dbReference>
<comment type="subcellular location">
    <subcellularLocation>
        <location evidence="8">Cytoplasm</location>
    </subcellularLocation>
    <subcellularLocation>
        <location evidence="8">Nucleus</location>
    </subcellularLocation>
</comment>
<dbReference type="GO" id="GO:0005634">
    <property type="term" value="C:nucleus"/>
    <property type="evidence" value="ECO:0007669"/>
    <property type="project" value="UniProtKB-SubCell"/>
</dbReference>
<dbReference type="FunFam" id="3.60.20.10:FF:000008">
    <property type="entry name" value="Proteasome subunit beta type-4"/>
    <property type="match status" value="1"/>
</dbReference>
<dbReference type="InterPro" id="IPR016050">
    <property type="entry name" value="Proteasome_bsu_CS"/>
</dbReference>
<gene>
    <name evidence="9" type="ORF">BEMITA_LOCUS2446</name>
</gene>
<dbReference type="InterPro" id="IPR023333">
    <property type="entry name" value="Proteasome_suB-type"/>
</dbReference>
<dbReference type="PANTHER" id="PTHR32194:SF2">
    <property type="entry name" value="PROTEASOME SUBUNIT BETA TYPE-1"/>
    <property type="match status" value="1"/>
</dbReference>
<dbReference type="InterPro" id="IPR001353">
    <property type="entry name" value="Proteasome_sua/b"/>
</dbReference>
<dbReference type="PROSITE" id="PS51476">
    <property type="entry name" value="PROTEASOME_BETA_2"/>
    <property type="match status" value="1"/>
</dbReference>
<comment type="subunit">
    <text evidence="1">The 26S proteasome consists of a 20S proteasome core and two 19S regulatory subunits. The 20S proteasome core is a barrel-shaped complex made of 28 subunits that are arranged in four stacked rings. The two outer rings are each formed by seven alpha subunits, and the two inner rings are formed by seven beta subunits. The proteolytic activity is exerted by three beta-subunits PSMB5, PSMB6 and PSMB7.</text>
</comment>
<organism evidence="9 10">
    <name type="scientific">Bemisia tabaci</name>
    <name type="common">Sweetpotato whitefly</name>
    <name type="synonym">Aleurodes tabaci</name>
    <dbReference type="NCBI Taxonomy" id="7038"/>
    <lineage>
        <taxon>Eukaryota</taxon>
        <taxon>Metazoa</taxon>
        <taxon>Ecdysozoa</taxon>
        <taxon>Arthropoda</taxon>
        <taxon>Hexapoda</taxon>
        <taxon>Insecta</taxon>
        <taxon>Pterygota</taxon>
        <taxon>Neoptera</taxon>
        <taxon>Paraneoptera</taxon>
        <taxon>Hemiptera</taxon>
        <taxon>Sternorrhyncha</taxon>
        <taxon>Aleyrodoidea</taxon>
        <taxon>Aleyrodidae</taxon>
        <taxon>Aleyrodinae</taxon>
        <taxon>Bemisia</taxon>
    </lineage>
</organism>
<evidence type="ECO:0000256" key="7">
    <source>
        <dbReference type="ARBA" id="ARBA00049625"/>
    </source>
</evidence>
<dbReference type="InterPro" id="IPR035206">
    <property type="entry name" value="Proteasome_beta2"/>
</dbReference>
<dbReference type="KEGG" id="btab:109044683"/>
<evidence type="ECO:0000256" key="3">
    <source>
        <dbReference type="ARBA" id="ARBA00022942"/>
    </source>
</evidence>
<name>A0A9N9ZZG3_BEMTA</name>
<comment type="function">
    <text evidence="8">Component of the proteasome, a multicatalytic proteinase complex which is characterized by its ability to cleave peptides with Arg, Phe, Tyr, Leu, and Glu adjacent to the leaving group at neutral or slightly basic pH. The proteasome has an ATP-dependent proteolytic activity.</text>
</comment>
<accession>A0A9N9ZZG3</accession>
<evidence type="ECO:0000313" key="9">
    <source>
        <dbReference type="EMBL" id="CAH0382958.1"/>
    </source>
</evidence>
<dbReference type="GO" id="GO:0005737">
    <property type="term" value="C:cytoplasm"/>
    <property type="evidence" value="ECO:0007669"/>
    <property type="project" value="UniProtKB-SubCell"/>
</dbReference>
<dbReference type="InterPro" id="IPR029055">
    <property type="entry name" value="Ntn_hydrolases_N"/>
</dbReference>
<dbReference type="PROSITE" id="PS00854">
    <property type="entry name" value="PROTEASOME_BETA_1"/>
    <property type="match status" value="1"/>
</dbReference>
<evidence type="ECO:0000256" key="1">
    <source>
        <dbReference type="ARBA" id="ARBA00011656"/>
    </source>
</evidence>
<keyword evidence="4 8" id="KW-0539">Nucleus</keyword>
<proteinExistence type="inferred from homology"/>
<dbReference type="GO" id="GO:0010498">
    <property type="term" value="P:proteasomal protein catabolic process"/>
    <property type="evidence" value="ECO:0007669"/>
    <property type="project" value="InterPro"/>
</dbReference>
<evidence type="ECO:0000256" key="4">
    <source>
        <dbReference type="ARBA" id="ARBA00023242"/>
    </source>
</evidence>
<dbReference type="OrthoDB" id="268428at2759"/>
<comment type="function">
    <text evidence="5">Non-catalytic component of the proteasome, a multicatalytic proteinase complex which is characterized by its ability to cleave peptides with Arg, Phe, Tyr, Leu, and Glu adjacent to the leaving group at neutral or slightly basic pH. The proteasome has an ATP-dependent proteolytic activity.</text>
</comment>
<evidence type="ECO:0000256" key="6">
    <source>
        <dbReference type="ARBA" id="ARBA00026071"/>
    </source>
</evidence>
<comment type="similarity">
    <text evidence="8">Belongs to the peptidase T1B family.</text>
</comment>
<protein>
    <recommendedName>
        <fullName evidence="8">Proteasome subunit beta</fullName>
    </recommendedName>
</protein>
<keyword evidence="10" id="KW-1185">Reference proteome</keyword>
<comment type="function">
    <text evidence="7">Non-catalytic component of the 20S core proteasome complex involved in the proteolytic degradation of most intracellular proteins. This complex plays numerous essential roles within the cell by associating with different regulatory particles. Associated with two 19S regulatory particles, forms the 26S proteasome and thus participates in the ATP-dependent degradation of ubiquitinated proteins. The 26S proteasome plays a key role in the maintenance of protein homeostasis by removing misfolded or damaged proteins that could impair cellular functions, and by removing proteins whose functions are no longer required. Associated with the PA200 or PA28, the 20S proteasome mediates ubiquitin-independent protein degradation. This type of proteolysis is required in several pathways including spermatogenesis (20S-PA200 complex) or generation of a subset of MHC class I-presented antigenic peptides (20S-PA28 complex).</text>
</comment>
<comment type="subunit">
    <text evidence="8">Component of the proteasome complex.</text>
</comment>
<dbReference type="PANTHER" id="PTHR32194">
    <property type="entry name" value="METALLOPROTEASE TLDD"/>
    <property type="match status" value="1"/>
</dbReference>
<sequence>MECLIGVAFKDFVVLASDKTNAYSLFVVKDDEEKLFKISDKLVMAIAGESGDTVQFAEFISKNIQLYKMRNGYSLSPKAAAVYTRRNLADYLRSRTPYNVNMLIGGYSEDEGAKLFFIDYLASLMDLPYACHGYGGLITVSILDRYYRENMTQAEAYELIKMCVREIHKRLVINLANFKVQVISKDGIKDLPDITIQSLASEPLPPKSP</sequence>
<dbReference type="GO" id="GO:0005839">
    <property type="term" value="C:proteasome core complex"/>
    <property type="evidence" value="ECO:0007669"/>
    <property type="project" value="InterPro"/>
</dbReference>